<dbReference type="OrthoDB" id="4512892at2"/>
<dbReference type="RefSeq" id="WP_093313175.1">
    <property type="nucleotide sequence ID" value="NZ_FOZG01000001.1"/>
</dbReference>
<dbReference type="AlphaFoldDB" id="A0A1I6KF25"/>
<evidence type="ECO:0000313" key="2">
    <source>
        <dbReference type="Proteomes" id="UP000198824"/>
    </source>
</evidence>
<dbReference type="STRING" id="1166337.SAMN05192580_1664"/>
<dbReference type="SUPFAM" id="SSF53474">
    <property type="entry name" value="alpha/beta-Hydrolases"/>
    <property type="match status" value="1"/>
</dbReference>
<gene>
    <name evidence="1" type="ORF">SAMN05192580_1664</name>
</gene>
<proteinExistence type="predicted"/>
<dbReference type="Proteomes" id="UP000198824">
    <property type="component" value="Unassembled WGS sequence"/>
</dbReference>
<organism evidence="1 2">
    <name type="scientific">Sphingomonas jatrophae</name>
    <dbReference type="NCBI Taxonomy" id="1166337"/>
    <lineage>
        <taxon>Bacteria</taxon>
        <taxon>Pseudomonadati</taxon>
        <taxon>Pseudomonadota</taxon>
        <taxon>Alphaproteobacteria</taxon>
        <taxon>Sphingomonadales</taxon>
        <taxon>Sphingomonadaceae</taxon>
        <taxon>Sphingomonas</taxon>
    </lineage>
</organism>
<keyword evidence="1" id="KW-0378">Hydrolase</keyword>
<name>A0A1I6KF25_9SPHN</name>
<dbReference type="EMBL" id="FOZG01000001">
    <property type="protein sequence ID" value="SFR89842.1"/>
    <property type="molecule type" value="Genomic_DNA"/>
</dbReference>
<dbReference type="InterPro" id="IPR029058">
    <property type="entry name" value="AB_hydrolase_fold"/>
</dbReference>
<dbReference type="Gene3D" id="3.40.50.1820">
    <property type="entry name" value="alpha/beta hydrolase"/>
    <property type="match status" value="1"/>
</dbReference>
<dbReference type="GO" id="GO:0016787">
    <property type="term" value="F:hydrolase activity"/>
    <property type="evidence" value="ECO:0007669"/>
    <property type="project" value="UniProtKB-KW"/>
</dbReference>
<accession>A0A1I6KF25</accession>
<sequence>MNANCVERGASHDHGGVRRVHRRVDVTAVAGIDQPAAMAAEILLPEGDARPRLLFVCLPGGGMNRRYFDLATPPGEAEVSFARAMLARGHAVALLDPLGVGESTVPDDAFLLHPDNMAAAIAVTAREILGALRGGTLAEGYPALPDIRSIGTGHSFGALLTTMQQAADPIHLAVALFGFQHRGLPDYLSDAERALPPAEARARLIELARARSPDPFITLQAPPSKRAISLSAAMDRVLTTPSLMALLPDAGAPDAAALDVPVLLALGDGDMHDQPHAAPALYRGSPDVTLLVLQDTRHNHFIYPSRTRLFDRVERWASSLADAG</sequence>
<keyword evidence="2" id="KW-1185">Reference proteome</keyword>
<reference evidence="1 2" key="1">
    <citation type="submission" date="2016-10" db="EMBL/GenBank/DDBJ databases">
        <authorList>
            <person name="de Groot N.N."/>
        </authorList>
    </citation>
    <scope>NUCLEOTIDE SEQUENCE [LARGE SCALE GENOMIC DNA]</scope>
    <source>
        <strain evidence="1 2">S5-249</strain>
    </source>
</reference>
<evidence type="ECO:0000313" key="1">
    <source>
        <dbReference type="EMBL" id="SFR89842.1"/>
    </source>
</evidence>
<protein>
    <submittedName>
        <fullName evidence="1">Lysophospholipase, alpha-beta hydrolase superfamily</fullName>
    </submittedName>
</protein>